<evidence type="ECO:0000313" key="2">
    <source>
        <dbReference type="Proteomes" id="UP001175228"/>
    </source>
</evidence>
<dbReference type="EMBL" id="JAUEPU010000029">
    <property type="protein sequence ID" value="KAK0492438.1"/>
    <property type="molecule type" value="Genomic_DNA"/>
</dbReference>
<proteinExistence type="predicted"/>
<comment type="caution">
    <text evidence="1">The sequence shown here is derived from an EMBL/GenBank/DDBJ whole genome shotgun (WGS) entry which is preliminary data.</text>
</comment>
<reference evidence="1" key="1">
    <citation type="submission" date="2023-06" db="EMBL/GenBank/DDBJ databases">
        <authorList>
            <consortium name="Lawrence Berkeley National Laboratory"/>
            <person name="Ahrendt S."/>
            <person name="Sahu N."/>
            <person name="Indic B."/>
            <person name="Wong-Bajracharya J."/>
            <person name="Merenyi Z."/>
            <person name="Ke H.-M."/>
            <person name="Monk M."/>
            <person name="Kocsube S."/>
            <person name="Drula E."/>
            <person name="Lipzen A."/>
            <person name="Balint B."/>
            <person name="Henrissat B."/>
            <person name="Andreopoulos B."/>
            <person name="Martin F.M."/>
            <person name="Harder C.B."/>
            <person name="Rigling D."/>
            <person name="Ford K.L."/>
            <person name="Foster G.D."/>
            <person name="Pangilinan J."/>
            <person name="Papanicolaou A."/>
            <person name="Barry K."/>
            <person name="LaButti K."/>
            <person name="Viragh M."/>
            <person name="Koriabine M."/>
            <person name="Yan M."/>
            <person name="Riley R."/>
            <person name="Champramary S."/>
            <person name="Plett K.L."/>
            <person name="Tsai I.J."/>
            <person name="Slot J."/>
            <person name="Sipos G."/>
            <person name="Plett J."/>
            <person name="Nagy L.G."/>
            <person name="Grigoriev I.V."/>
        </authorList>
    </citation>
    <scope>NUCLEOTIDE SEQUENCE</scope>
    <source>
        <strain evidence="1">HWK02</strain>
    </source>
</reference>
<sequence length="154" mass="17362">MNSSRCLWMVTDLPDWLFKVQILQGIRASKLLPYPRIGHTPRTRHVLSAIVMMQCYNKIVHRNAEWSAQGAIVEAIMPCIAGQVDLACDPSTCQYHCGERGGMAEITYIVINIEMHQSSNVWPGADMLCMSIMRIAKPLSEVQGAMYEYLTNTE</sequence>
<organism evidence="1 2">
    <name type="scientific">Armillaria luteobubalina</name>
    <dbReference type="NCBI Taxonomy" id="153913"/>
    <lineage>
        <taxon>Eukaryota</taxon>
        <taxon>Fungi</taxon>
        <taxon>Dikarya</taxon>
        <taxon>Basidiomycota</taxon>
        <taxon>Agaricomycotina</taxon>
        <taxon>Agaricomycetes</taxon>
        <taxon>Agaricomycetidae</taxon>
        <taxon>Agaricales</taxon>
        <taxon>Marasmiineae</taxon>
        <taxon>Physalacriaceae</taxon>
        <taxon>Armillaria</taxon>
    </lineage>
</organism>
<protein>
    <submittedName>
        <fullName evidence="1">Uncharacterized protein</fullName>
    </submittedName>
</protein>
<accession>A0AA39PXJ4</accession>
<name>A0AA39PXJ4_9AGAR</name>
<gene>
    <name evidence="1" type="ORF">EDD18DRAFT_1108832</name>
</gene>
<dbReference type="Proteomes" id="UP001175228">
    <property type="component" value="Unassembled WGS sequence"/>
</dbReference>
<evidence type="ECO:0000313" key="1">
    <source>
        <dbReference type="EMBL" id="KAK0492438.1"/>
    </source>
</evidence>
<dbReference type="AlphaFoldDB" id="A0AA39PXJ4"/>
<keyword evidence="2" id="KW-1185">Reference proteome</keyword>